<dbReference type="OrthoDB" id="430436at2759"/>
<evidence type="ECO:0000256" key="1">
    <source>
        <dbReference type="ARBA" id="ARBA00004450"/>
    </source>
</evidence>
<evidence type="ECO:0000313" key="4">
    <source>
        <dbReference type="EMBL" id="CCK72715.1"/>
    </source>
</evidence>
<keyword evidence="3" id="KW-0472">Membrane</keyword>
<dbReference type="Proteomes" id="UP000006310">
    <property type="component" value="Chromosome 12"/>
</dbReference>
<dbReference type="OMA" id="LGRTEWP"/>
<dbReference type="HOGENOM" id="CLU_071330_2_2_1"/>
<protein>
    <recommendedName>
        <fullName evidence="6">NAD(P)-binding domain-containing protein</fullName>
    </recommendedName>
</protein>
<reference evidence="5" key="2">
    <citation type="submission" date="2012-08" db="EMBL/GenBank/DDBJ databases">
        <title>Genome sequence of Kazachstania naganishii.</title>
        <authorList>
            <person name="Gordon J.L."/>
            <person name="Armisen D."/>
            <person name="Proux-Wera E."/>
            <person name="OhEigeartaigh S.S."/>
            <person name="Byrne K.P."/>
            <person name="Wolfe K.H."/>
        </authorList>
    </citation>
    <scope>NUCLEOTIDE SEQUENCE [LARGE SCALE GENOMIC DNA]</scope>
    <source>
        <strain evidence="5">ATCC MYA-139 / BCRC 22969 / CBS 8797 / CCRC 22969 / KCTC 17520 / NBRC 10181 / NCYC 3082</strain>
    </source>
</reference>
<dbReference type="PANTHER" id="PTHR14097">
    <property type="entry name" value="OXIDOREDUCTASE HTATIP2"/>
    <property type="match status" value="1"/>
</dbReference>
<keyword evidence="5" id="KW-1185">Reference proteome</keyword>
<organism evidence="4 5">
    <name type="scientific">Huiozyma naganishii (strain ATCC MYA-139 / BCRC 22969 / CBS 8797 / KCTC 17520 / NBRC 10181 / NCYC 3082 / Yp74L-3)</name>
    <name type="common">Yeast</name>
    <name type="synonym">Kazachstania naganishii</name>
    <dbReference type="NCBI Taxonomy" id="1071383"/>
    <lineage>
        <taxon>Eukaryota</taxon>
        <taxon>Fungi</taxon>
        <taxon>Dikarya</taxon>
        <taxon>Ascomycota</taxon>
        <taxon>Saccharomycotina</taxon>
        <taxon>Saccharomycetes</taxon>
        <taxon>Saccharomycetales</taxon>
        <taxon>Saccharomycetaceae</taxon>
        <taxon>Huiozyma</taxon>
    </lineage>
</organism>
<gene>
    <name evidence="4" type="primary">KNAG0L00930</name>
    <name evidence="4" type="ordered locus">KNAG_0L00930</name>
</gene>
<dbReference type="KEGG" id="kng:KNAG_0L00930"/>
<dbReference type="SUPFAM" id="SSF51735">
    <property type="entry name" value="NAD(P)-binding Rossmann-fold domains"/>
    <property type="match status" value="1"/>
</dbReference>
<dbReference type="AlphaFoldDB" id="J7RCW2"/>
<dbReference type="RefSeq" id="XP_022466960.1">
    <property type="nucleotide sequence ID" value="XM_022610689.1"/>
</dbReference>
<evidence type="ECO:0000256" key="3">
    <source>
        <dbReference type="ARBA" id="ARBA00022787"/>
    </source>
</evidence>
<evidence type="ECO:0000313" key="5">
    <source>
        <dbReference type="Proteomes" id="UP000006310"/>
    </source>
</evidence>
<keyword evidence="3" id="KW-0496">Mitochondrion</keyword>
<dbReference type="eggNOG" id="KOG4039">
    <property type="taxonomic scope" value="Eukaryota"/>
</dbReference>
<accession>J7RCW2</accession>
<name>J7RCW2_HUIN7</name>
<keyword evidence="3" id="KW-1000">Mitochondrion outer membrane</keyword>
<comment type="subcellular location">
    <subcellularLocation>
        <location evidence="1">Mitochondrion outer membrane</location>
        <topology evidence="1">Peripheral membrane protein</topology>
    </subcellularLocation>
</comment>
<dbReference type="InterPro" id="IPR036291">
    <property type="entry name" value="NAD(P)-bd_dom_sf"/>
</dbReference>
<dbReference type="STRING" id="1071383.J7RCW2"/>
<reference evidence="4 5" key="1">
    <citation type="journal article" date="2011" name="Proc. Natl. Acad. Sci. U.S.A.">
        <title>Evolutionary erosion of yeast sex chromosomes by mating-type switching accidents.</title>
        <authorList>
            <person name="Gordon J.L."/>
            <person name="Armisen D."/>
            <person name="Proux-Wera E."/>
            <person name="Oheigeartaigh S.S."/>
            <person name="Byrne K.P."/>
            <person name="Wolfe K.H."/>
        </authorList>
    </citation>
    <scope>NUCLEOTIDE SEQUENCE [LARGE SCALE GENOMIC DNA]</scope>
    <source>
        <strain evidence="5">ATCC MYA-139 / BCRC 22969 / CBS 8797 / CCRC 22969 / KCTC 17520 / NBRC 10181 / NCYC 3082</strain>
    </source>
</reference>
<dbReference type="Pfam" id="PF08732">
    <property type="entry name" value="HIM1"/>
    <property type="match status" value="1"/>
</dbReference>
<dbReference type="GO" id="GO:0051170">
    <property type="term" value="P:import into nucleus"/>
    <property type="evidence" value="ECO:0007669"/>
    <property type="project" value="TreeGrafter"/>
</dbReference>
<dbReference type="GO" id="GO:0005741">
    <property type="term" value="C:mitochondrial outer membrane"/>
    <property type="evidence" value="ECO:0007669"/>
    <property type="project" value="UniProtKB-SubCell"/>
</dbReference>
<dbReference type="Gene3D" id="3.40.50.720">
    <property type="entry name" value="NAD(P)-binding Rossmann-like Domain"/>
    <property type="match status" value="1"/>
</dbReference>
<dbReference type="GeneID" id="34528489"/>
<dbReference type="InterPro" id="IPR014843">
    <property type="entry name" value="Him1/Fmp52"/>
</dbReference>
<proteinExistence type="inferred from homology"/>
<evidence type="ECO:0000256" key="2">
    <source>
        <dbReference type="ARBA" id="ARBA00006617"/>
    </source>
</evidence>
<sequence length="229" mass="25701">MNVLVIGATGLCGAHFVEYALESTKVAKLYTLSRSDWPTGQDPQGKLVKLIEPDSTLWGRAMRDIPGNLDVLICALGTTRARSNAEEQYAVDHDLTLELATVAKREKHAHTVVVVSSTGAHPESRFFYARMKGDVERDITELQFNHTVLLRPGILLGERYKPHVGYRDFLGTRFGALFYRSRFQAWALYPIRGSEVAKVGLHLALEELPEDQKVQIRESNEILDPAEKI</sequence>
<comment type="similarity">
    <text evidence="2">Belongs to the FMP52 family.</text>
</comment>
<evidence type="ECO:0008006" key="6">
    <source>
        <dbReference type="Google" id="ProtNLM"/>
    </source>
</evidence>
<dbReference type="EMBL" id="HE978325">
    <property type="protein sequence ID" value="CCK72715.1"/>
    <property type="molecule type" value="Genomic_DNA"/>
</dbReference>
<dbReference type="PANTHER" id="PTHR14097:SF7">
    <property type="entry name" value="OXIDOREDUCTASE HTATIP2"/>
    <property type="match status" value="1"/>
</dbReference>